<protein>
    <submittedName>
        <fullName evidence="3">C2H2-type domain-containing protein</fullName>
    </submittedName>
</protein>
<reference evidence="2" key="1">
    <citation type="journal article" date="2013" name="Genetics">
        <title>The draft genome and transcriptome of Panagrellus redivivus are shaped by the harsh demands of a free-living lifestyle.</title>
        <authorList>
            <person name="Srinivasan J."/>
            <person name="Dillman A.R."/>
            <person name="Macchietto M.G."/>
            <person name="Heikkinen L."/>
            <person name="Lakso M."/>
            <person name="Fracchia K.M."/>
            <person name="Antoshechkin I."/>
            <person name="Mortazavi A."/>
            <person name="Wong G."/>
            <person name="Sternberg P.W."/>
        </authorList>
    </citation>
    <scope>NUCLEOTIDE SEQUENCE [LARGE SCALE GENOMIC DNA]</scope>
    <source>
        <strain evidence="2">MT8872</strain>
    </source>
</reference>
<evidence type="ECO:0000313" key="2">
    <source>
        <dbReference type="Proteomes" id="UP000492821"/>
    </source>
</evidence>
<keyword evidence="2" id="KW-1185">Reference proteome</keyword>
<proteinExistence type="predicted"/>
<evidence type="ECO:0000313" key="3">
    <source>
        <dbReference type="WBParaSite" id="Pan_g22494.t1"/>
    </source>
</evidence>
<name>A0A7E4VP46_PANRE</name>
<organism evidence="2 3">
    <name type="scientific">Panagrellus redivivus</name>
    <name type="common">Microworm</name>
    <dbReference type="NCBI Taxonomy" id="6233"/>
    <lineage>
        <taxon>Eukaryota</taxon>
        <taxon>Metazoa</taxon>
        <taxon>Ecdysozoa</taxon>
        <taxon>Nematoda</taxon>
        <taxon>Chromadorea</taxon>
        <taxon>Rhabditida</taxon>
        <taxon>Tylenchina</taxon>
        <taxon>Panagrolaimomorpha</taxon>
        <taxon>Panagrolaimoidea</taxon>
        <taxon>Panagrolaimidae</taxon>
        <taxon>Panagrellus</taxon>
    </lineage>
</organism>
<feature type="region of interest" description="Disordered" evidence="1">
    <location>
        <begin position="132"/>
        <end position="153"/>
    </location>
</feature>
<reference evidence="3" key="2">
    <citation type="submission" date="2020-10" db="UniProtKB">
        <authorList>
            <consortium name="WormBaseParasite"/>
        </authorList>
    </citation>
    <scope>IDENTIFICATION</scope>
</reference>
<evidence type="ECO:0000256" key="1">
    <source>
        <dbReference type="SAM" id="MobiDB-lite"/>
    </source>
</evidence>
<sequence length="165" mass="19253">MKSDPSRYDVQFASAMVQLAIVALVVSTDPLTRPRLLIKGSRYRPIAIPQPALEPPFLMKDDKRCKMCEAEVRPNAFRLRASLANAKKCAKVLSDIVEDRRFNVGTSCRHPERHQHNCCRFYRRASLWSPRNKSRCHQGHDIDDDPKRIPSPNRRRNVFRKYRHC</sequence>
<accession>A0A7E4VP46</accession>
<dbReference type="WBParaSite" id="Pan_g22494.t1">
    <property type="protein sequence ID" value="Pan_g22494.t1"/>
    <property type="gene ID" value="Pan_g22494"/>
</dbReference>
<feature type="compositionally biased region" description="Basic and acidic residues" evidence="1">
    <location>
        <begin position="138"/>
        <end position="148"/>
    </location>
</feature>
<dbReference type="AlphaFoldDB" id="A0A7E4VP46"/>
<dbReference type="Proteomes" id="UP000492821">
    <property type="component" value="Unassembled WGS sequence"/>
</dbReference>